<organism evidence="2 3">
    <name type="scientific">Rhizophagus clarus</name>
    <dbReference type="NCBI Taxonomy" id="94130"/>
    <lineage>
        <taxon>Eukaryota</taxon>
        <taxon>Fungi</taxon>
        <taxon>Fungi incertae sedis</taxon>
        <taxon>Mucoromycota</taxon>
        <taxon>Glomeromycotina</taxon>
        <taxon>Glomeromycetes</taxon>
        <taxon>Glomerales</taxon>
        <taxon>Glomeraceae</taxon>
        <taxon>Rhizophagus</taxon>
    </lineage>
</organism>
<keyword evidence="1" id="KW-0732">Signal</keyword>
<accession>A0A8H3L4V3</accession>
<comment type="caution">
    <text evidence="2">The sequence shown here is derived from an EMBL/GenBank/DDBJ whole genome shotgun (WGS) entry which is preliminary data.</text>
</comment>
<evidence type="ECO:0008006" key="4">
    <source>
        <dbReference type="Google" id="ProtNLM"/>
    </source>
</evidence>
<proteinExistence type="predicted"/>
<name>A0A8H3L4V3_9GLOM</name>
<feature type="signal peptide" evidence="1">
    <location>
        <begin position="1"/>
        <end position="17"/>
    </location>
</feature>
<dbReference type="EMBL" id="BLAL01000051">
    <property type="protein sequence ID" value="GES80694.1"/>
    <property type="molecule type" value="Genomic_DNA"/>
</dbReference>
<evidence type="ECO:0000313" key="3">
    <source>
        <dbReference type="Proteomes" id="UP000615446"/>
    </source>
</evidence>
<evidence type="ECO:0000256" key="1">
    <source>
        <dbReference type="SAM" id="SignalP"/>
    </source>
</evidence>
<feature type="chain" id="PRO_5034323814" description="SMP-LTD domain-containing protein" evidence="1">
    <location>
        <begin position="18"/>
        <end position="68"/>
    </location>
</feature>
<protein>
    <recommendedName>
        <fullName evidence="4">SMP-LTD domain-containing protein</fullName>
    </recommendedName>
</protein>
<sequence length="68" mass="8151">MAFQKRFLVLFGRVGLRFIICSLDFFRNPVSDFDTEIRFELDTGLPEIAIDLDFKNLNKRFDGYFKFF</sequence>
<dbReference type="Proteomes" id="UP000615446">
    <property type="component" value="Unassembled WGS sequence"/>
</dbReference>
<evidence type="ECO:0000313" key="2">
    <source>
        <dbReference type="EMBL" id="GES80694.1"/>
    </source>
</evidence>
<reference evidence="2" key="1">
    <citation type="submission" date="2019-10" db="EMBL/GenBank/DDBJ databases">
        <title>Conservation and host-specific expression of non-tandemly repeated heterogenous ribosome RNA gene in arbuscular mycorrhizal fungi.</title>
        <authorList>
            <person name="Maeda T."/>
            <person name="Kobayashi Y."/>
            <person name="Nakagawa T."/>
            <person name="Ezawa T."/>
            <person name="Yamaguchi K."/>
            <person name="Bino T."/>
            <person name="Nishimoto Y."/>
            <person name="Shigenobu S."/>
            <person name="Kawaguchi M."/>
        </authorList>
    </citation>
    <scope>NUCLEOTIDE SEQUENCE</scope>
    <source>
        <strain evidence="2">HR1</strain>
    </source>
</reference>
<dbReference type="AlphaFoldDB" id="A0A8H3L4V3"/>
<gene>
    <name evidence="2" type="ORF">RCL2_000795900</name>
</gene>